<accession>A0A0E1W6N7</accession>
<dbReference type="AlphaFoldDB" id="A0A0E1W6N7"/>
<dbReference type="HOGENOM" id="CLU_3005371_0_0_4"/>
<name>A0A0E1W6N7_BURPE</name>
<dbReference type="Proteomes" id="UP000001812">
    <property type="component" value="Chromosome I"/>
</dbReference>
<sequence length="56" mass="5904">MTTHAASDETRTQHAAARINRCIAILLIVDAGQANGRTAQAGIEMTFVSGLFVTVC</sequence>
<gene>
    <name evidence="1" type="ORF">BURPS1710A_0169</name>
</gene>
<evidence type="ECO:0000313" key="1">
    <source>
        <dbReference type="EMBL" id="EET07946.1"/>
    </source>
</evidence>
<dbReference type="EMBL" id="CM000832">
    <property type="protein sequence ID" value="EET07946.1"/>
    <property type="molecule type" value="Genomic_DNA"/>
</dbReference>
<proteinExistence type="predicted"/>
<reference evidence="1" key="1">
    <citation type="submission" date="2009-05" db="EMBL/GenBank/DDBJ databases">
        <authorList>
            <person name="Harkins D.M."/>
            <person name="DeShazer D."/>
            <person name="Woods D.E."/>
            <person name="Brinkac L.M."/>
            <person name="Brown K.A."/>
            <person name="Hung G.C."/>
            <person name="Tuanyok A."/>
            <person name="Zhang B."/>
            <person name="Nierman W.C."/>
        </authorList>
    </citation>
    <scope>NUCLEOTIDE SEQUENCE [LARGE SCALE GENOMIC DNA]</scope>
    <source>
        <strain evidence="1">1710a</strain>
    </source>
</reference>
<protein>
    <submittedName>
        <fullName evidence="1">Uncharacterized protein</fullName>
    </submittedName>
</protein>
<organism evidence="1">
    <name type="scientific">Burkholderia pseudomallei 1710a</name>
    <dbReference type="NCBI Taxonomy" id="320371"/>
    <lineage>
        <taxon>Bacteria</taxon>
        <taxon>Pseudomonadati</taxon>
        <taxon>Pseudomonadota</taxon>
        <taxon>Betaproteobacteria</taxon>
        <taxon>Burkholderiales</taxon>
        <taxon>Burkholderiaceae</taxon>
        <taxon>Burkholderia</taxon>
        <taxon>pseudomallei group</taxon>
    </lineage>
</organism>